<accession>A0ABP0UKF0</accession>
<sequence length="79" mass="8955">MLWKVEAGRPVGQHRIDNTVAKYCILHWDAIQVSMILPFWPAIGIMGYTLEAWKKDPVVVVQEVLICVVFNGLFVCAII</sequence>
<reference evidence="2" key="1">
    <citation type="submission" date="2024-02" db="EMBL/GenBank/DDBJ databases">
        <authorList>
            <consortium name="ELIXIR-Norway"/>
            <consortium name="Elixir Norway"/>
        </authorList>
    </citation>
    <scope>NUCLEOTIDE SEQUENCE</scope>
</reference>
<proteinExistence type="predicted"/>
<keyword evidence="1" id="KW-0472">Membrane</keyword>
<evidence type="ECO:0000256" key="1">
    <source>
        <dbReference type="SAM" id="Phobius"/>
    </source>
</evidence>
<keyword evidence="1" id="KW-0812">Transmembrane</keyword>
<protein>
    <submittedName>
        <fullName evidence="2">Uncharacterized protein</fullName>
    </submittedName>
</protein>
<keyword evidence="3" id="KW-1185">Reference proteome</keyword>
<dbReference type="Proteomes" id="UP001497512">
    <property type="component" value="Chromosome 4"/>
</dbReference>
<feature type="transmembrane region" description="Helical" evidence="1">
    <location>
        <begin position="20"/>
        <end position="40"/>
    </location>
</feature>
<feature type="transmembrane region" description="Helical" evidence="1">
    <location>
        <begin position="60"/>
        <end position="78"/>
    </location>
</feature>
<evidence type="ECO:0000313" key="2">
    <source>
        <dbReference type="EMBL" id="CAK9223507.1"/>
    </source>
</evidence>
<keyword evidence="1" id="KW-1133">Transmembrane helix</keyword>
<name>A0ABP0UKF0_9BRYO</name>
<organism evidence="2 3">
    <name type="scientific">Sphagnum troendelagicum</name>
    <dbReference type="NCBI Taxonomy" id="128251"/>
    <lineage>
        <taxon>Eukaryota</taxon>
        <taxon>Viridiplantae</taxon>
        <taxon>Streptophyta</taxon>
        <taxon>Embryophyta</taxon>
        <taxon>Bryophyta</taxon>
        <taxon>Sphagnophytina</taxon>
        <taxon>Sphagnopsida</taxon>
        <taxon>Sphagnales</taxon>
        <taxon>Sphagnaceae</taxon>
        <taxon>Sphagnum</taxon>
    </lineage>
</organism>
<gene>
    <name evidence="2" type="ORF">CSSPTR1EN2_LOCUS16866</name>
</gene>
<evidence type="ECO:0000313" key="3">
    <source>
        <dbReference type="Proteomes" id="UP001497512"/>
    </source>
</evidence>
<dbReference type="EMBL" id="OZ019896">
    <property type="protein sequence ID" value="CAK9223507.1"/>
    <property type="molecule type" value="Genomic_DNA"/>
</dbReference>